<dbReference type="Pfam" id="PF22847">
    <property type="entry name" value="BT_3657-like_N"/>
    <property type="match status" value="1"/>
</dbReference>
<name>A0A1M6E9P2_9BACT</name>
<evidence type="ECO:0000313" key="3">
    <source>
        <dbReference type="EMBL" id="SHI82089.1"/>
    </source>
</evidence>
<reference evidence="3 4" key="1">
    <citation type="submission" date="2016-11" db="EMBL/GenBank/DDBJ databases">
        <authorList>
            <person name="Jaros S."/>
            <person name="Januszkiewicz K."/>
            <person name="Wedrychowicz H."/>
        </authorList>
    </citation>
    <scope>NUCLEOTIDE SEQUENCE [LARGE SCALE GENOMIC DNA]</scope>
    <source>
        <strain evidence="3 4">DSM 27063</strain>
    </source>
</reference>
<dbReference type="EMBL" id="FQZE01000006">
    <property type="protein sequence ID" value="SHI82089.1"/>
    <property type="molecule type" value="Genomic_DNA"/>
</dbReference>
<evidence type="ECO:0000256" key="1">
    <source>
        <dbReference type="SAM" id="SignalP"/>
    </source>
</evidence>
<dbReference type="CDD" id="cd08983">
    <property type="entry name" value="GH43_Bt3655-like"/>
    <property type="match status" value="1"/>
</dbReference>
<protein>
    <submittedName>
        <fullName evidence="3">Glycosyl hydrolases family 43</fullName>
    </submittedName>
</protein>
<dbReference type="InterPro" id="IPR055133">
    <property type="entry name" value="BT_3657-like_N"/>
</dbReference>
<dbReference type="Proteomes" id="UP000184050">
    <property type="component" value="Unassembled WGS sequence"/>
</dbReference>
<organism evidence="3 4">
    <name type="scientific">Tangfeifania diversioriginum</name>
    <dbReference type="NCBI Taxonomy" id="1168035"/>
    <lineage>
        <taxon>Bacteria</taxon>
        <taxon>Pseudomonadati</taxon>
        <taxon>Bacteroidota</taxon>
        <taxon>Bacteroidia</taxon>
        <taxon>Marinilabiliales</taxon>
        <taxon>Prolixibacteraceae</taxon>
        <taxon>Tangfeifania</taxon>
    </lineage>
</organism>
<dbReference type="InterPro" id="IPR050727">
    <property type="entry name" value="GH43_arabinanases"/>
</dbReference>
<dbReference type="Gene3D" id="2.115.10.20">
    <property type="entry name" value="Glycosyl hydrolase domain, family 43"/>
    <property type="match status" value="1"/>
</dbReference>
<evidence type="ECO:0000259" key="2">
    <source>
        <dbReference type="Pfam" id="PF22847"/>
    </source>
</evidence>
<dbReference type="PANTHER" id="PTHR43301:SF3">
    <property type="entry name" value="ARABINAN ENDO-1,5-ALPHA-L-ARABINOSIDASE A-RELATED"/>
    <property type="match status" value="1"/>
</dbReference>
<keyword evidence="1" id="KW-0732">Signal</keyword>
<feature type="signal peptide" evidence="1">
    <location>
        <begin position="1"/>
        <end position="23"/>
    </location>
</feature>
<dbReference type="STRING" id="1168035.SAMN05444280_106114"/>
<dbReference type="PANTHER" id="PTHR43301">
    <property type="entry name" value="ARABINAN ENDO-1,5-ALPHA-L-ARABINOSIDASE"/>
    <property type="match status" value="1"/>
</dbReference>
<feature type="domain" description="Arabinosidase BT-3657-like N-terminal" evidence="2">
    <location>
        <begin position="27"/>
        <end position="117"/>
    </location>
</feature>
<keyword evidence="3" id="KW-0378">Hydrolase</keyword>
<dbReference type="AlphaFoldDB" id="A0A1M6E9P2"/>
<gene>
    <name evidence="3" type="ORF">SAMN05444280_106114</name>
</gene>
<dbReference type="InterPro" id="IPR023296">
    <property type="entry name" value="Glyco_hydro_beta-prop_sf"/>
</dbReference>
<dbReference type="GO" id="GO:0016787">
    <property type="term" value="F:hydrolase activity"/>
    <property type="evidence" value="ECO:0007669"/>
    <property type="project" value="UniProtKB-KW"/>
</dbReference>
<keyword evidence="4" id="KW-1185">Reference proteome</keyword>
<feature type="chain" id="PRO_5012454944" evidence="1">
    <location>
        <begin position="24"/>
        <end position="316"/>
    </location>
</feature>
<dbReference type="RefSeq" id="WP_073166984.1">
    <property type="nucleotide sequence ID" value="NZ_FQZE01000006.1"/>
</dbReference>
<sequence>MNNKIKIIFVVFCLSCLGFQVFSQNSDEVYMFSFFQGNGEDGLHLAYSYDGLTWEALNNNQSFLMPQVGNDKLMRDPCVISGPDGKYHMVWTVSWNEEGIGYASSEDLINWSEQKYIPVMEHEPTARNCWAPEVFYDEASEQYIIFWSTTIPGRFPESASTGDDSYNHRMYYVTTKDFETFSGTQLFYDKGFNVIDGTLAKEDGKYILFLKDETRHPAEKNIRVATSNQLTEGYSKPGEPITGDYWAEGPTPLKMGEHRVVYFDKYIDHNMGAVRSSDLENWEDISDQINFPEGTRHGTVFKVPGEIFEKLLKETP</sequence>
<accession>A0A1M6E9P2</accession>
<proteinExistence type="predicted"/>
<dbReference type="OrthoDB" id="9758923at2"/>
<dbReference type="SUPFAM" id="SSF75005">
    <property type="entry name" value="Arabinanase/levansucrase/invertase"/>
    <property type="match status" value="1"/>
</dbReference>
<evidence type="ECO:0000313" key="4">
    <source>
        <dbReference type="Proteomes" id="UP000184050"/>
    </source>
</evidence>